<dbReference type="RefSeq" id="WP_176007668.1">
    <property type="nucleotide sequence ID" value="NZ_CP041372.2"/>
</dbReference>
<dbReference type="Proteomes" id="UP000318138">
    <property type="component" value="Chromosome"/>
</dbReference>
<evidence type="ECO:0000313" key="2">
    <source>
        <dbReference type="EMBL" id="QKS69652.1"/>
    </source>
</evidence>
<organism evidence="2 3">
    <name type="scientific">Paenalkalicoccus suaedae</name>
    <dbReference type="NCBI Taxonomy" id="2592382"/>
    <lineage>
        <taxon>Bacteria</taxon>
        <taxon>Bacillati</taxon>
        <taxon>Bacillota</taxon>
        <taxon>Bacilli</taxon>
        <taxon>Bacillales</taxon>
        <taxon>Bacillaceae</taxon>
        <taxon>Paenalkalicoccus</taxon>
    </lineage>
</organism>
<dbReference type="AlphaFoldDB" id="A0A859FA82"/>
<evidence type="ECO:0000313" key="3">
    <source>
        <dbReference type="Proteomes" id="UP000318138"/>
    </source>
</evidence>
<evidence type="ECO:0000259" key="1">
    <source>
        <dbReference type="PROSITE" id="PS50234"/>
    </source>
</evidence>
<dbReference type="PROSITE" id="PS50234">
    <property type="entry name" value="VWFA"/>
    <property type="match status" value="1"/>
</dbReference>
<dbReference type="KEGG" id="psua:FLK61_22865"/>
<accession>A0A859FA82</accession>
<dbReference type="InterPro" id="IPR002035">
    <property type="entry name" value="VWF_A"/>
</dbReference>
<reference evidence="3" key="1">
    <citation type="submission" date="2019-07" db="EMBL/GenBank/DDBJ databases">
        <title>Bacillus alkalisoli sp. nov. isolated from saline soil.</title>
        <authorList>
            <person name="Sun J.-Q."/>
            <person name="Xu L."/>
        </authorList>
    </citation>
    <scope>NUCLEOTIDE SEQUENCE [LARGE SCALE GENOMIC DNA]</scope>
    <source>
        <strain evidence="3">M4U3P1</strain>
    </source>
</reference>
<proteinExistence type="predicted"/>
<dbReference type="Pfam" id="PF00092">
    <property type="entry name" value="VWA"/>
    <property type="match status" value="1"/>
</dbReference>
<keyword evidence="3" id="KW-1185">Reference proteome</keyword>
<gene>
    <name evidence="2" type="ORF">FLK61_22865</name>
</gene>
<name>A0A859FA82_9BACI</name>
<dbReference type="SUPFAM" id="SSF53300">
    <property type="entry name" value="vWA-like"/>
    <property type="match status" value="2"/>
</dbReference>
<dbReference type="Gene3D" id="3.40.50.410">
    <property type="entry name" value="von Willebrand factor, type A domain"/>
    <property type="match status" value="1"/>
</dbReference>
<dbReference type="InterPro" id="IPR036465">
    <property type="entry name" value="vWFA_dom_sf"/>
</dbReference>
<feature type="domain" description="VWFA" evidence="1">
    <location>
        <begin position="1"/>
        <end position="99"/>
    </location>
</feature>
<protein>
    <submittedName>
        <fullName evidence="2">VWA domain-containing protein</fullName>
    </submittedName>
</protein>
<dbReference type="EMBL" id="CP041372">
    <property type="protein sequence ID" value="QKS69652.1"/>
    <property type="molecule type" value="Genomic_DNA"/>
</dbReference>
<sequence length="247" mass="27109">MRDSLREGGNEMKRGTLRQILVITDGCSNQGEDPVAVATLAKESGYTVNVVGVVNHEGAGMDEITNIAQAGGGMSDIVRKAQLSQTVQMVTRKAMTQTIYGVVHQELKGVFAQVESMPPEKQEKLSEIVEEISEEASLHVVVLVDTSLSMKDKLPLVQEALQDLSLSLSSRMGENMFCVYSFPGKRKTLERRVNWTDKLDSLHGMFEKLRSSGVTPTGPALAEAIDIHATYRLKQGHKQDDYDESLG</sequence>